<feature type="region of interest" description="Disordered" evidence="1">
    <location>
        <begin position="30"/>
        <end position="76"/>
    </location>
</feature>
<comment type="caution">
    <text evidence="2">The sequence shown here is derived from an EMBL/GenBank/DDBJ whole genome shotgun (WGS) entry which is preliminary data.</text>
</comment>
<sequence length="140" mass="15685">MPPPPWTSSTLPPDLLHLCHRIFWRITGRPSTTDTGESSHHQQLIHLQTPPPFQQYHQSKSRAAGTPPRGFGTVQCPGRLSRCRPRVLSDRRFLHLRGLPNRVSAVRPSSSGVEGRLHLWSPDPGYFQPDPCRSVATPST</sequence>
<organism evidence="2 3">
    <name type="scientific">Iris pallida</name>
    <name type="common">Sweet iris</name>
    <dbReference type="NCBI Taxonomy" id="29817"/>
    <lineage>
        <taxon>Eukaryota</taxon>
        <taxon>Viridiplantae</taxon>
        <taxon>Streptophyta</taxon>
        <taxon>Embryophyta</taxon>
        <taxon>Tracheophyta</taxon>
        <taxon>Spermatophyta</taxon>
        <taxon>Magnoliopsida</taxon>
        <taxon>Liliopsida</taxon>
        <taxon>Asparagales</taxon>
        <taxon>Iridaceae</taxon>
        <taxon>Iridoideae</taxon>
        <taxon>Irideae</taxon>
        <taxon>Iris</taxon>
    </lineage>
</organism>
<feature type="compositionally biased region" description="Polar residues" evidence="1">
    <location>
        <begin position="30"/>
        <end position="46"/>
    </location>
</feature>
<dbReference type="EMBL" id="JANAVB010027999">
    <property type="protein sequence ID" value="KAJ6816962.1"/>
    <property type="molecule type" value="Genomic_DNA"/>
</dbReference>
<proteinExistence type="predicted"/>
<name>A0AAX6FKS2_IRIPA</name>
<evidence type="ECO:0000313" key="2">
    <source>
        <dbReference type="EMBL" id="KAJ6816962.1"/>
    </source>
</evidence>
<protein>
    <submittedName>
        <fullName evidence="2">Uncharacterized protein</fullName>
    </submittedName>
</protein>
<dbReference type="Proteomes" id="UP001140949">
    <property type="component" value="Unassembled WGS sequence"/>
</dbReference>
<evidence type="ECO:0000313" key="3">
    <source>
        <dbReference type="Proteomes" id="UP001140949"/>
    </source>
</evidence>
<dbReference type="AlphaFoldDB" id="A0AAX6FKS2"/>
<accession>A0AAX6FKS2</accession>
<reference evidence="2" key="1">
    <citation type="journal article" date="2023" name="GigaByte">
        <title>Genome assembly of the bearded iris, Iris pallida Lam.</title>
        <authorList>
            <person name="Bruccoleri R.E."/>
            <person name="Oakeley E.J."/>
            <person name="Faust A.M.E."/>
            <person name="Altorfer M."/>
            <person name="Dessus-Babus S."/>
            <person name="Burckhardt D."/>
            <person name="Oertli M."/>
            <person name="Naumann U."/>
            <person name="Petersen F."/>
            <person name="Wong J."/>
        </authorList>
    </citation>
    <scope>NUCLEOTIDE SEQUENCE</scope>
    <source>
        <strain evidence="2">GSM-AAB239-AS_SAM_17_03QT</strain>
    </source>
</reference>
<evidence type="ECO:0000256" key="1">
    <source>
        <dbReference type="SAM" id="MobiDB-lite"/>
    </source>
</evidence>
<gene>
    <name evidence="2" type="ORF">M6B38_413760</name>
</gene>
<reference evidence="2" key="2">
    <citation type="submission" date="2023-04" db="EMBL/GenBank/DDBJ databases">
        <authorList>
            <person name="Bruccoleri R.E."/>
            <person name="Oakeley E.J."/>
            <person name="Faust A.-M."/>
            <person name="Dessus-Babus S."/>
            <person name="Altorfer M."/>
            <person name="Burckhardt D."/>
            <person name="Oertli M."/>
            <person name="Naumann U."/>
            <person name="Petersen F."/>
            <person name="Wong J."/>
        </authorList>
    </citation>
    <scope>NUCLEOTIDE SEQUENCE</scope>
    <source>
        <strain evidence="2">GSM-AAB239-AS_SAM_17_03QT</strain>
        <tissue evidence="2">Leaf</tissue>
    </source>
</reference>
<keyword evidence="3" id="KW-1185">Reference proteome</keyword>